<dbReference type="Pfam" id="PF09546">
    <property type="entry name" value="Spore_III_AE"/>
    <property type="match status" value="1"/>
</dbReference>
<dbReference type="InterPro" id="IPR014194">
    <property type="entry name" value="Spore_III_AE"/>
</dbReference>
<keyword evidence="1" id="KW-0472">Membrane</keyword>
<feature type="transmembrane region" description="Helical" evidence="1">
    <location>
        <begin position="100"/>
        <end position="117"/>
    </location>
</feature>
<feature type="transmembrane region" description="Helical" evidence="1">
    <location>
        <begin position="124"/>
        <end position="144"/>
    </location>
</feature>
<name>A0A9D1RBP3_9FIRM</name>
<organism evidence="2 3">
    <name type="scientific">Candidatus Eubacterium faecipullorum</name>
    <dbReference type="NCBI Taxonomy" id="2838571"/>
    <lineage>
        <taxon>Bacteria</taxon>
        <taxon>Bacillati</taxon>
        <taxon>Bacillota</taxon>
        <taxon>Clostridia</taxon>
        <taxon>Eubacteriales</taxon>
        <taxon>Eubacteriaceae</taxon>
        <taxon>Eubacterium</taxon>
    </lineage>
</organism>
<keyword evidence="1" id="KW-1133">Transmembrane helix</keyword>
<evidence type="ECO:0000313" key="2">
    <source>
        <dbReference type="EMBL" id="HIW85341.1"/>
    </source>
</evidence>
<feature type="transmembrane region" description="Helical" evidence="1">
    <location>
        <begin position="356"/>
        <end position="381"/>
    </location>
</feature>
<feature type="transmembrane region" description="Helical" evidence="1">
    <location>
        <begin position="207"/>
        <end position="226"/>
    </location>
</feature>
<evidence type="ECO:0000313" key="3">
    <source>
        <dbReference type="Proteomes" id="UP000824205"/>
    </source>
</evidence>
<dbReference type="Proteomes" id="UP000824205">
    <property type="component" value="Unassembled WGS sequence"/>
</dbReference>
<feature type="transmembrane region" description="Helical" evidence="1">
    <location>
        <begin position="272"/>
        <end position="292"/>
    </location>
</feature>
<reference evidence="2" key="2">
    <citation type="submission" date="2021-04" db="EMBL/GenBank/DDBJ databases">
        <authorList>
            <person name="Gilroy R."/>
        </authorList>
    </citation>
    <scope>NUCLEOTIDE SEQUENCE</scope>
    <source>
        <strain evidence="2">421</strain>
    </source>
</reference>
<accession>A0A9D1RBP3</accession>
<sequence>MKKNSKKTVLLLVIFVLLLIGIFPCTAYGEDELNSEEYNSVLEQYDLSSFDELDSESRELLEELGLLDFDYNTIVNFSISDFLSAVKDVFTGSAQTPLEATALILIVILLSSLFQSFKETVNDAGMASALSTVSAVVVALILVAKLKGTLSAACAAISVSADFVYAFIPAFCIIVASSGSTVTAFSTNTLLISLAQILNFISKNIFIPLSNCFLALGICAGIRNELNLGAFIENCKKYLITAVSVCATAFVSVLSLKTAVASRADAIGLRSVRFAINSVVPVIGGAISEGLLSIQAYSSLIRSSVGVAGIAAVCIVFLPSILEVAFWRLFLNICSTISRMFSDSSVSSVLKAFTDALLIMNVILILSMVTTIISIGILIAARGSA</sequence>
<feature type="transmembrane region" description="Helical" evidence="1">
    <location>
        <begin position="238"/>
        <end position="260"/>
    </location>
</feature>
<evidence type="ECO:0000256" key="1">
    <source>
        <dbReference type="SAM" id="Phobius"/>
    </source>
</evidence>
<gene>
    <name evidence="2" type="ORF">IAA48_02505</name>
</gene>
<proteinExistence type="predicted"/>
<keyword evidence="1" id="KW-0812">Transmembrane</keyword>
<protein>
    <recommendedName>
        <fullName evidence="4">Stage III sporulation protein AE</fullName>
    </recommendedName>
</protein>
<dbReference type="EMBL" id="DXGE01000011">
    <property type="protein sequence ID" value="HIW85341.1"/>
    <property type="molecule type" value="Genomic_DNA"/>
</dbReference>
<dbReference type="AlphaFoldDB" id="A0A9D1RBP3"/>
<evidence type="ECO:0008006" key="4">
    <source>
        <dbReference type="Google" id="ProtNLM"/>
    </source>
</evidence>
<feature type="transmembrane region" description="Helical" evidence="1">
    <location>
        <begin position="304"/>
        <end position="322"/>
    </location>
</feature>
<comment type="caution">
    <text evidence="2">The sequence shown here is derived from an EMBL/GenBank/DDBJ whole genome shotgun (WGS) entry which is preliminary data.</text>
</comment>
<reference evidence="2" key="1">
    <citation type="journal article" date="2021" name="PeerJ">
        <title>Extensive microbial diversity within the chicken gut microbiome revealed by metagenomics and culture.</title>
        <authorList>
            <person name="Gilroy R."/>
            <person name="Ravi A."/>
            <person name="Getino M."/>
            <person name="Pursley I."/>
            <person name="Horton D.L."/>
            <person name="Alikhan N.F."/>
            <person name="Baker D."/>
            <person name="Gharbi K."/>
            <person name="Hall N."/>
            <person name="Watson M."/>
            <person name="Adriaenssens E.M."/>
            <person name="Foster-Nyarko E."/>
            <person name="Jarju S."/>
            <person name="Secka A."/>
            <person name="Antonio M."/>
            <person name="Oren A."/>
            <person name="Chaudhuri R.R."/>
            <person name="La Ragione R."/>
            <person name="Hildebrand F."/>
            <person name="Pallen M.J."/>
        </authorList>
    </citation>
    <scope>NUCLEOTIDE SEQUENCE</scope>
    <source>
        <strain evidence="2">421</strain>
    </source>
</reference>
<feature type="transmembrane region" description="Helical" evidence="1">
    <location>
        <begin position="150"/>
        <end position="175"/>
    </location>
</feature>